<keyword evidence="2" id="KW-1185">Reference proteome</keyword>
<dbReference type="EMBL" id="CM047737">
    <property type="protein sequence ID" value="KAJ0048442.1"/>
    <property type="molecule type" value="Genomic_DNA"/>
</dbReference>
<proteinExistence type="predicted"/>
<evidence type="ECO:0000313" key="2">
    <source>
        <dbReference type="Proteomes" id="UP001163603"/>
    </source>
</evidence>
<reference evidence="2" key="1">
    <citation type="journal article" date="2023" name="G3 (Bethesda)">
        <title>Genome assembly and association tests identify interacting loci associated with vigor, precocity, and sex in interspecific pistachio rootstocks.</title>
        <authorList>
            <person name="Palmer W."/>
            <person name="Jacygrad E."/>
            <person name="Sagayaradj S."/>
            <person name="Cavanaugh K."/>
            <person name="Han R."/>
            <person name="Bertier L."/>
            <person name="Beede B."/>
            <person name="Kafkas S."/>
            <person name="Golino D."/>
            <person name="Preece J."/>
            <person name="Michelmore R."/>
        </authorList>
    </citation>
    <scope>NUCLEOTIDE SEQUENCE [LARGE SCALE GENOMIC DNA]</scope>
</reference>
<accession>A0ACC0ZDD4</accession>
<evidence type="ECO:0000313" key="1">
    <source>
        <dbReference type="EMBL" id="KAJ0048442.1"/>
    </source>
</evidence>
<dbReference type="Proteomes" id="UP001163603">
    <property type="component" value="Chromosome 2"/>
</dbReference>
<protein>
    <submittedName>
        <fullName evidence="1">Uncharacterized protein</fullName>
    </submittedName>
</protein>
<name>A0ACC0ZDD4_9ROSI</name>
<organism evidence="1 2">
    <name type="scientific">Pistacia integerrima</name>
    <dbReference type="NCBI Taxonomy" id="434235"/>
    <lineage>
        <taxon>Eukaryota</taxon>
        <taxon>Viridiplantae</taxon>
        <taxon>Streptophyta</taxon>
        <taxon>Embryophyta</taxon>
        <taxon>Tracheophyta</taxon>
        <taxon>Spermatophyta</taxon>
        <taxon>Magnoliopsida</taxon>
        <taxon>eudicotyledons</taxon>
        <taxon>Gunneridae</taxon>
        <taxon>Pentapetalae</taxon>
        <taxon>rosids</taxon>
        <taxon>malvids</taxon>
        <taxon>Sapindales</taxon>
        <taxon>Anacardiaceae</taxon>
        <taxon>Pistacia</taxon>
    </lineage>
</organism>
<sequence length="41" mass="5160">MRSKFCYSPNIKEIKVVKHRKVRRARLYYLRDKLPRFSTFK</sequence>
<gene>
    <name evidence="1" type="ORF">Pint_15775</name>
</gene>
<comment type="caution">
    <text evidence="1">The sequence shown here is derived from an EMBL/GenBank/DDBJ whole genome shotgun (WGS) entry which is preliminary data.</text>
</comment>